<dbReference type="PANTHER" id="PTHR44591">
    <property type="entry name" value="STRESS RESPONSE REGULATOR PROTEIN 1"/>
    <property type="match status" value="1"/>
</dbReference>
<dbReference type="Pfam" id="PF13426">
    <property type="entry name" value="PAS_9"/>
    <property type="match status" value="1"/>
</dbReference>
<dbReference type="Gene3D" id="3.30.450.20">
    <property type="entry name" value="PAS domain"/>
    <property type="match status" value="1"/>
</dbReference>
<gene>
    <name evidence="5" type="ORF">V2H45_13215</name>
</gene>
<proteinExistence type="predicted"/>
<keyword evidence="6" id="KW-1185">Reference proteome</keyword>
<dbReference type="InterPro" id="IPR000014">
    <property type="entry name" value="PAS"/>
</dbReference>
<dbReference type="SUPFAM" id="SSF52172">
    <property type="entry name" value="CheY-like"/>
    <property type="match status" value="1"/>
</dbReference>
<protein>
    <submittedName>
        <fullName evidence="5">Response regulator</fullName>
    </submittedName>
</protein>
<feature type="modified residue" description="4-aspartylphosphate" evidence="2">
    <location>
        <position position="65"/>
    </location>
</feature>
<feature type="domain" description="PAC" evidence="4">
    <location>
        <begin position="220"/>
        <end position="272"/>
    </location>
</feature>
<dbReference type="EMBL" id="JAZBJZ010000049">
    <property type="protein sequence ID" value="MEE3717694.1"/>
    <property type="molecule type" value="Genomic_DNA"/>
</dbReference>
<dbReference type="SUPFAM" id="SSF55785">
    <property type="entry name" value="PYP-like sensor domain (PAS domain)"/>
    <property type="match status" value="1"/>
</dbReference>
<comment type="caution">
    <text evidence="5">The sequence shown here is derived from an EMBL/GenBank/DDBJ whole genome shotgun (WGS) entry which is preliminary data.</text>
</comment>
<organism evidence="5 6">
    <name type="scientific">Tumidithrix elongata BACA0141</name>
    <dbReference type="NCBI Taxonomy" id="2716417"/>
    <lineage>
        <taxon>Bacteria</taxon>
        <taxon>Bacillati</taxon>
        <taxon>Cyanobacteriota</taxon>
        <taxon>Cyanophyceae</taxon>
        <taxon>Pseudanabaenales</taxon>
        <taxon>Pseudanabaenaceae</taxon>
        <taxon>Tumidithrix</taxon>
        <taxon>Tumidithrix elongata</taxon>
    </lineage>
</organism>
<evidence type="ECO:0000256" key="2">
    <source>
        <dbReference type="PROSITE-ProRule" id="PRU00169"/>
    </source>
</evidence>
<dbReference type="PANTHER" id="PTHR44591:SF19">
    <property type="entry name" value="TWO-COMPONENT RESPONSE REGULATOR-RELATED"/>
    <property type="match status" value="1"/>
</dbReference>
<dbReference type="InterPro" id="IPR001789">
    <property type="entry name" value="Sig_transdc_resp-reg_receiver"/>
</dbReference>
<dbReference type="InterPro" id="IPR000700">
    <property type="entry name" value="PAS-assoc_C"/>
</dbReference>
<evidence type="ECO:0000313" key="6">
    <source>
        <dbReference type="Proteomes" id="UP001333818"/>
    </source>
</evidence>
<dbReference type="Pfam" id="PF00072">
    <property type="entry name" value="Response_reg"/>
    <property type="match status" value="1"/>
</dbReference>
<dbReference type="InterPro" id="IPR050595">
    <property type="entry name" value="Bact_response_regulator"/>
</dbReference>
<sequence length="283" mass="31757">MKTTIKPTIVCVDDEKAVLLSLRDLLICNFQDDYNIEIAQNGLEALTLLDELHADGIDIPLVISDHIMPGLKGDELLIKVHSRYPKTLNVLLTGQANADAVGNTVNHANLYRYISKPWNDIDLCLTVTEALRRYQQAKELERLKQEQTRLIAILEVSPDCIAITDLEGHLLWVNSQLRQLRNLPLDTDLSQLLFFDFHDRASKEILLDRGIPIAIEQGLWAGETTLLSSQGTEIPVSQLIIAHRSEDGNVEYLSTIARDVSEIRDMNAELNELRTSVNDDLGG</sequence>
<dbReference type="PROSITE" id="PS50113">
    <property type="entry name" value="PAC"/>
    <property type="match status" value="1"/>
</dbReference>
<reference evidence="5" key="1">
    <citation type="submission" date="2024-01" db="EMBL/GenBank/DDBJ databases">
        <title>Bank of Algae and Cyanobacteria of the Azores (BACA) strain genomes.</title>
        <authorList>
            <person name="Luz R."/>
            <person name="Cordeiro R."/>
            <person name="Fonseca A."/>
            <person name="Goncalves V."/>
        </authorList>
    </citation>
    <scope>NUCLEOTIDE SEQUENCE</scope>
    <source>
        <strain evidence="5">BACA0141</strain>
    </source>
</reference>
<dbReference type="Proteomes" id="UP001333818">
    <property type="component" value="Unassembled WGS sequence"/>
</dbReference>
<feature type="domain" description="Response regulatory" evidence="3">
    <location>
        <begin position="8"/>
        <end position="131"/>
    </location>
</feature>
<evidence type="ECO:0000259" key="4">
    <source>
        <dbReference type="PROSITE" id="PS50113"/>
    </source>
</evidence>
<dbReference type="InterPro" id="IPR011006">
    <property type="entry name" value="CheY-like_superfamily"/>
</dbReference>
<evidence type="ECO:0000256" key="1">
    <source>
        <dbReference type="ARBA" id="ARBA00022553"/>
    </source>
</evidence>
<evidence type="ECO:0000259" key="3">
    <source>
        <dbReference type="PROSITE" id="PS50110"/>
    </source>
</evidence>
<dbReference type="AlphaFoldDB" id="A0AAW9Q0J0"/>
<dbReference type="RefSeq" id="WP_330484125.1">
    <property type="nucleotide sequence ID" value="NZ_JAZBJZ010000049.1"/>
</dbReference>
<dbReference type="GO" id="GO:0000160">
    <property type="term" value="P:phosphorelay signal transduction system"/>
    <property type="evidence" value="ECO:0007669"/>
    <property type="project" value="InterPro"/>
</dbReference>
<name>A0AAW9Q0J0_9CYAN</name>
<keyword evidence="1 2" id="KW-0597">Phosphoprotein</keyword>
<evidence type="ECO:0000313" key="5">
    <source>
        <dbReference type="EMBL" id="MEE3717694.1"/>
    </source>
</evidence>
<dbReference type="SMART" id="SM00448">
    <property type="entry name" value="REC"/>
    <property type="match status" value="1"/>
</dbReference>
<dbReference type="Gene3D" id="3.40.50.2300">
    <property type="match status" value="1"/>
</dbReference>
<accession>A0AAW9Q0J0</accession>
<dbReference type="PROSITE" id="PS50110">
    <property type="entry name" value="RESPONSE_REGULATORY"/>
    <property type="match status" value="1"/>
</dbReference>
<dbReference type="InterPro" id="IPR035965">
    <property type="entry name" value="PAS-like_dom_sf"/>
</dbReference>